<dbReference type="EMBL" id="LCRF01000003">
    <property type="protein sequence ID" value="KKW31928.1"/>
    <property type="molecule type" value="Genomic_DNA"/>
</dbReference>
<reference evidence="1 2" key="1">
    <citation type="journal article" date="2015" name="Nature">
        <title>rRNA introns, odd ribosomes, and small enigmatic genomes across a large radiation of phyla.</title>
        <authorList>
            <person name="Brown C.T."/>
            <person name="Hug L.A."/>
            <person name="Thomas B.C."/>
            <person name="Sharon I."/>
            <person name="Castelle C.J."/>
            <person name="Singh A."/>
            <person name="Wilkins M.J."/>
            <person name="Williams K.H."/>
            <person name="Banfield J.F."/>
        </authorList>
    </citation>
    <scope>NUCLEOTIDE SEQUENCE [LARGE SCALE GENOMIC DNA]</scope>
</reference>
<sequence>DLFCYRIVNNRIRGKLPSYYSDWSADFNDPDNFLYTFFTSKNSVARSFNYNNAKVSEQVENARNMVVPEERYKLYQDLEKQIVQEDAAWIPLFSLDHLFVVQPRVVSSGDTVVVSWTSVGTSACQIFASSQSIGEGMEGSRTITTSSAPSDTSMTFTLRCRTLQGTLDEHIASVTLR</sequence>
<feature type="non-terminal residue" evidence="1">
    <location>
        <position position="1"/>
    </location>
</feature>
<evidence type="ECO:0000313" key="2">
    <source>
        <dbReference type="Proteomes" id="UP000034445"/>
    </source>
</evidence>
<evidence type="ECO:0000313" key="1">
    <source>
        <dbReference type="EMBL" id="KKW31928.1"/>
    </source>
</evidence>
<dbReference type="Proteomes" id="UP000034445">
    <property type="component" value="Unassembled WGS sequence"/>
</dbReference>
<protein>
    <submittedName>
        <fullName evidence="1">Glutathione-binding protein gsiB</fullName>
    </submittedName>
</protein>
<accession>A0A0G1XKY7</accession>
<proteinExistence type="predicted"/>
<organism evidence="1 2">
    <name type="scientific">Candidatus Kaiserbacteria bacterium GW2011_GWC2_52_8b</name>
    <dbReference type="NCBI Taxonomy" id="1618676"/>
    <lineage>
        <taxon>Bacteria</taxon>
        <taxon>Candidatus Kaiseribacteriota</taxon>
    </lineage>
</organism>
<dbReference type="SUPFAM" id="SSF53850">
    <property type="entry name" value="Periplasmic binding protein-like II"/>
    <property type="match status" value="1"/>
</dbReference>
<gene>
    <name evidence="1" type="ORF">UY74_C0003G0001</name>
</gene>
<name>A0A0G1XKY7_9BACT</name>
<comment type="caution">
    <text evidence="1">The sequence shown here is derived from an EMBL/GenBank/DDBJ whole genome shotgun (WGS) entry which is preliminary data.</text>
</comment>
<dbReference type="PATRIC" id="fig|1618676.3.peg.76"/>
<dbReference type="AlphaFoldDB" id="A0A0G1XKY7"/>
<dbReference type="Gene3D" id="3.10.105.10">
    <property type="entry name" value="Dipeptide-binding Protein, Domain 3"/>
    <property type="match status" value="1"/>
</dbReference>